<organism evidence="5">
    <name type="scientific">uncultured Eubacteriales bacterium</name>
    <dbReference type="NCBI Taxonomy" id="172733"/>
    <lineage>
        <taxon>Bacteria</taxon>
        <taxon>Bacillati</taxon>
        <taxon>Bacillota</taxon>
        <taxon>Clostridia</taxon>
        <taxon>Eubacteriales</taxon>
        <taxon>environmental samples</taxon>
    </lineage>
</organism>
<dbReference type="Gene3D" id="2.160.20.110">
    <property type="match status" value="3"/>
</dbReference>
<dbReference type="Pfam" id="PF00395">
    <property type="entry name" value="SLH"/>
    <property type="match status" value="3"/>
</dbReference>
<dbReference type="EMBL" id="FLUN01000001">
    <property type="protein sequence ID" value="SBW07687.1"/>
    <property type="molecule type" value="Genomic_DNA"/>
</dbReference>
<keyword evidence="3" id="KW-0732">Signal</keyword>
<accession>A0A212K7T3</accession>
<feature type="compositionally biased region" description="Acidic residues" evidence="2">
    <location>
        <begin position="80"/>
        <end position="100"/>
    </location>
</feature>
<dbReference type="Gene3D" id="2.10.270.10">
    <property type="entry name" value="Cholin Binding"/>
    <property type="match status" value="1"/>
</dbReference>
<evidence type="ECO:0000259" key="4">
    <source>
        <dbReference type="PROSITE" id="PS51272"/>
    </source>
</evidence>
<evidence type="ECO:0000256" key="3">
    <source>
        <dbReference type="SAM" id="SignalP"/>
    </source>
</evidence>
<feature type="region of interest" description="Disordered" evidence="2">
    <location>
        <begin position="2073"/>
        <end position="2095"/>
    </location>
</feature>
<feature type="domain" description="SLH" evidence="4">
    <location>
        <begin position="2303"/>
        <end position="2363"/>
    </location>
</feature>
<evidence type="ECO:0000256" key="1">
    <source>
        <dbReference type="ARBA" id="ARBA00022737"/>
    </source>
</evidence>
<dbReference type="Pfam" id="PF07581">
    <property type="entry name" value="Glug"/>
    <property type="match status" value="3"/>
</dbReference>
<feature type="compositionally biased region" description="Polar residues" evidence="2">
    <location>
        <begin position="109"/>
        <end position="123"/>
    </location>
</feature>
<dbReference type="PROSITE" id="PS51272">
    <property type="entry name" value="SLH"/>
    <property type="match status" value="3"/>
</dbReference>
<sequence>MHKEKPMRRITALLLAAVMTLGTTPMTAVAADDSIITSGEIIAFEVLPEETASQNKALGTPIEDLDLPETLTATVRTEASAEDTDQEESVQDSGESEPVEQGDTPDLATESSAQKITATTGSAISAEGTVEPVQSVPRGENAADGDGTDEDATELEVSVTWAAEPEYDGETMGTYLFILKLPKGLTLADGVESPTITVTVGTAAVTGTVTAFDELTDDTRWQNTTAPEFPKSISGTVAGEAAEIPVTWETEQDYDAEYPVRGLYVFTAILGEGYSLADDLELPRITIFIPETVRRTVGIMRMIGGGTNTSPLEITTAAQLDEIAELVNQGSLESFLFNNSNTTVYLKLQNDIDLSDYAGGEGWTPIGREGNPFKGSFDGGGNKITGLVISRESTSYQGLFGRIMNGGTVQNLGLENVAITGGQYTGGITGTVASGLIKNCYVSGNVTSASEYVGGIAGVTNNVTIENCYSSGSIEGGQYTGGIAGYVTGGTVKNCYSASGITSTGMYIGGIAGSVTGGTVKNCAALNPSISGGNVTGRVVGNKGYNGNLEGNTAFSGMTVNGSIVSGGTLLDKDGAGKSASEIRASGFWTTTSGFTEAWDTGIWQIAADKLPGFAAAVALPLHLTESSGSPFDGDGTSGNPYKISTPEQLAKLAGLVNGGNSFSDTYFQLENDLNLSAYAEVGGWTPIGNKDHPFTGNFNGNGKKITELTINRSSSAYQGLFGYVGNGGVVQKLGVENAKITGKKNVGGIAGGSTGTVQNCYVTGSIIATGDYAGGIAGSLPYSTDAGGKVDHCYSTAIVSAGDYAGGVAGLAEYSSTVKNCAALNPSVSGTSNAGRVAGYGLTGLSGNIAFSGMTVSGSIVSGGTLSDKNGAGKSAGEIRTSGFWTTTSGFTEAWDTSIWKKIEVEKLPGFAAAVALPLHLTESSTIPFDGEGSNSNPYKISTAEQLARLASLVNGGNDFSGKHFALQNDLDLSGYAGGEGWVPIGNDSYRFNGNFDGNGSKITGLTIGYSAALYKGLFGYVGIDGTVENLGVTDVSVTGNWYVGGVAGIVVGTVQNCYATGDVSGNYYVGGVAGHVYDTMQNCYATSSVSGNWYVGGVAGMVVGTVQNCYATGDVNGNSYVGGVAGIAENGGTVKNCYATGSIRGTSSYVGGVAGFVRSSLLQNCAALNPTVSGTHDVGRIVGYYDNSTLAKNYAYTGMDCISNGSNLYNGTGVTADTLFGASFWTTSDNWEDSAWDGNVWTFAEGKLPVLKGLAMQNSDGGLYLTTRDIQYAAVQTTGYTYTRETVYPTVTFDGKTLVKDTDYTVSITSADNSGTSAGTKAGTVTVTLSGKGNFTGTKTGVTYTIVKANGSLAISCANITYGETLSPQVTSQTGDGAVTYDYKVQGAVDDLYTANAPVNAGSYTVRSTLAETANYNEATATADFTISPKSDADFTIAAILNQTYTGCSFYPEPEVKVGSTVLIKNVDFTYSYSDNTNVGSDAKVSVLGIGNYAGSSGARFFNILKGTNLLVISCDNIPYGQTPAPNADVNISGGTMSYHYKVQGADDSTYTAVAPTAVGSYTVQGTSATTSNFNSKTATADFTISKASGTFTLTEAVSATYSPTLTLADITLPANYAWKDSSTAITAAGNGQIFAATYTDPSGNYEAANGNITVNVAKAAAPSITFPTAATAITYGQTLAAATLNSTSDANGSFAWAAPSTAPTVAQSGNAFAVTYTPTDTANYDYTNVTLTADVVVTVNKATAILTLEASPTGTQSRPGSATLTVALPANVTGTLTFKAGTDTIQAVALPNNTATFTPSNAANDYSFTVEYSGDSNYNSATSTVLAYSFTKSEQANINGVNSSMNYGETLDLSTLISGGSGTGSVSYAVTSGPGEISGTTLTPTGTGEVNITVIKAADDDYNAKNAAFQVTVNPRVITFTVDAVGTQVYTGNAVTPTPEVRDGTTVLTEGVHFNYSYEDNTNVGAFAAVNIIGTGSYAGSTGSATFTIVRMVPDITTPPAVSGTVYTGTALSQIALTGGEASVSGHFEWVNPTAAAVSGSNTFEVRFVPEDTLLYTEVSGINVTFNAVNRSSSGGDSSDSRNTTIIPTAQPNQPTIASVNATAQVTNGNAALIITDSMAKTAIEKALAAAKTNSNTANGISVDISVTASGATGFALTLERKALNRLLEADVKSFNISSLPVNMSFDTVALKQLQAQSGGNLAITVKPATVTGLRNAFDIMLSSTKDGKTINISSLGTGTSTLSILVEPGKNEFGGYLYGAYVGADKKINQIADSAYDANSRRMILSTDHFSVYGVGYTAPSAKFTDTAKHWAADSIDYVVGRGLLSGTTETTFAPDTAMSRGMLVTALGRLAGVDTKAYTTNSFTDVKTDSTFRPYIEWAYKKGVVQGIGNSQFAPDRAVTREEIAVIFANYAKATGYTLPVTRTAATFADASSIGSAYKTAVMSMQQAGIMMGEANNKFNPKANATRAEVSSMLHRYIKQTIDPATAQGWAKNDAGQYLYYKTGKAVTGTQTIDGVKYFFETTGVLKTGWVKDGNDWRFYSGNIMLVGFWNLGANGESETYYFTADGSMVFGKWLQIDRKWYYFYDDGKLAKSTKIDGYEVDENGVRKTK</sequence>
<protein>
    <submittedName>
        <fullName evidence="5">Peptidoglycan-binding lysin domain protein (Modular protein)</fullName>
    </submittedName>
</protein>
<proteinExistence type="predicted"/>
<feature type="compositionally biased region" description="Low complexity" evidence="2">
    <location>
        <begin position="2073"/>
        <end position="2088"/>
    </location>
</feature>
<dbReference type="SUPFAM" id="SSF69360">
    <property type="entry name" value="Cell wall binding repeat"/>
    <property type="match status" value="1"/>
</dbReference>
<evidence type="ECO:0000313" key="5">
    <source>
        <dbReference type="EMBL" id="SBW07687.1"/>
    </source>
</evidence>
<feature type="chain" id="PRO_5012939583" evidence="3">
    <location>
        <begin position="31"/>
        <end position="2615"/>
    </location>
</feature>
<feature type="domain" description="SLH" evidence="4">
    <location>
        <begin position="2364"/>
        <end position="2427"/>
    </location>
</feature>
<dbReference type="InterPro" id="IPR001119">
    <property type="entry name" value="SLH_dom"/>
</dbReference>
<name>A0A212K7T3_9FIRM</name>
<reference evidence="5" key="1">
    <citation type="submission" date="2016-04" db="EMBL/GenBank/DDBJ databases">
        <authorList>
            <person name="Evans L.H."/>
            <person name="Alamgir A."/>
            <person name="Owens N."/>
            <person name="Weber N.D."/>
            <person name="Virtaneva K."/>
            <person name="Barbian K."/>
            <person name="Babar A."/>
            <person name="Rosenke K."/>
        </authorList>
    </citation>
    <scope>NUCLEOTIDE SEQUENCE</scope>
    <source>
        <strain evidence="5">86</strain>
    </source>
</reference>
<feature type="signal peptide" evidence="3">
    <location>
        <begin position="1"/>
        <end position="30"/>
    </location>
</feature>
<feature type="region of interest" description="Disordered" evidence="2">
    <location>
        <begin position="76"/>
        <end position="154"/>
    </location>
</feature>
<feature type="domain" description="SLH" evidence="4">
    <location>
        <begin position="2430"/>
        <end position="2493"/>
    </location>
</feature>
<keyword evidence="1" id="KW-0677">Repeat</keyword>
<evidence type="ECO:0000256" key="2">
    <source>
        <dbReference type="SAM" id="MobiDB-lite"/>
    </source>
</evidence>
<dbReference type="InterPro" id="IPR011493">
    <property type="entry name" value="GLUG"/>
</dbReference>
<gene>
    <name evidence="5" type="ORF">KL86CLO1_12333</name>
</gene>